<evidence type="ECO:0000256" key="3">
    <source>
        <dbReference type="ARBA" id="ARBA00022692"/>
    </source>
</evidence>
<dbReference type="GO" id="GO:0008202">
    <property type="term" value="P:steroid metabolic process"/>
    <property type="evidence" value="ECO:0007669"/>
    <property type="project" value="TreeGrafter"/>
</dbReference>
<dbReference type="PANTHER" id="PTHR10801">
    <property type="entry name" value="24-DEHYDROCHOLESTEROL REDUCTASE"/>
    <property type="match status" value="1"/>
</dbReference>
<keyword evidence="6" id="KW-0472">Membrane</keyword>
<keyword evidence="5" id="KW-0560">Oxidoreductase</keyword>
<dbReference type="EC" id="1.3.1.72" evidence="2"/>
<reference evidence="9 10" key="1">
    <citation type="journal article" date="2018" name="IMA Fungus">
        <title>IMA Genome-F 10: Nine draft genome sequences of Claviceps purpurea s.lat., including C. arundinis, C. humidiphila, and C. cf. spartinae, pseudomolecules for the pitch canker pathogen Fusarium circinatum, draft genome of Davidsoniella eucalypti, Grosmannia galeiformis, Quambalaria eucalypti, and Teratosphaeria destructans.</title>
        <authorList>
            <person name="Wingfield B.D."/>
            <person name="Liu M."/>
            <person name="Nguyen H.D."/>
            <person name="Lane F.A."/>
            <person name="Morgan S.W."/>
            <person name="De Vos L."/>
            <person name="Wilken P.M."/>
            <person name="Duong T.A."/>
            <person name="Aylward J."/>
            <person name="Coetzee M.P."/>
            <person name="Dadej K."/>
            <person name="De Beer Z.W."/>
            <person name="Findlay W."/>
            <person name="Havenga M."/>
            <person name="Kolarik M."/>
            <person name="Menzies J.G."/>
            <person name="Naidoo K."/>
            <person name="Pochopski O."/>
            <person name="Shoukouhi P."/>
            <person name="Santana Q.C."/>
            <person name="Seifert K.A."/>
            <person name="Soal N."/>
            <person name="Steenkamp E.T."/>
            <person name="Tatham C.T."/>
            <person name="van der Nest M.A."/>
            <person name="Wingfield M.J."/>
        </authorList>
    </citation>
    <scope>NUCLEOTIDE SEQUENCE [LARGE SCALE GENOMIC DNA]</scope>
    <source>
        <strain evidence="9">CMW44962</strain>
    </source>
</reference>
<dbReference type="InterPro" id="IPR006094">
    <property type="entry name" value="Oxid_FAD_bind_N"/>
</dbReference>
<comment type="subcellular location">
    <subcellularLocation>
        <location evidence="1">Membrane</location>
        <topology evidence="1">Single-pass membrane protein</topology>
    </subcellularLocation>
</comment>
<dbReference type="AlphaFoldDB" id="A0A9W7W639"/>
<feature type="non-terminal residue" evidence="9">
    <location>
        <position position="564"/>
    </location>
</feature>
<dbReference type="InterPro" id="IPR016169">
    <property type="entry name" value="FAD-bd_PCMH_sub2"/>
</dbReference>
<dbReference type="GO" id="GO:0016020">
    <property type="term" value="C:membrane"/>
    <property type="evidence" value="ECO:0007669"/>
    <property type="project" value="UniProtKB-SubCell"/>
</dbReference>
<proteinExistence type="predicted"/>
<dbReference type="GO" id="GO:0005737">
    <property type="term" value="C:cytoplasm"/>
    <property type="evidence" value="ECO:0007669"/>
    <property type="project" value="TreeGrafter"/>
</dbReference>
<evidence type="ECO:0000256" key="5">
    <source>
        <dbReference type="ARBA" id="ARBA00023002"/>
    </source>
</evidence>
<dbReference type="Pfam" id="PF01565">
    <property type="entry name" value="FAD_binding_4"/>
    <property type="match status" value="1"/>
</dbReference>
<evidence type="ECO:0000256" key="7">
    <source>
        <dbReference type="SAM" id="MobiDB-lite"/>
    </source>
</evidence>
<dbReference type="FunFam" id="3.30.465.10:FF:000031">
    <property type="entry name" value="FAD binding domain protein"/>
    <property type="match status" value="1"/>
</dbReference>
<dbReference type="Gene3D" id="3.30.465.10">
    <property type="match status" value="1"/>
</dbReference>
<dbReference type="GO" id="GO:0000246">
    <property type="term" value="F:Delta24(24-1) sterol reductase activity"/>
    <property type="evidence" value="ECO:0007669"/>
    <property type="project" value="TreeGrafter"/>
</dbReference>
<dbReference type="PANTHER" id="PTHR10801:SF0">
    <property type="entry name" value="DELTA(24)-STEROL REDUCTASE"/>
    <property type="match status" value="1"/>
</dbReference>
<dbReference type="PROSITE" id="PS51387">
    <property type="entry name" value="FAD_PCMH"/>
    <property type="match status" value="1"/>
</dbReference>
<evidence type="ECO:0000256" key="4">
    <source>
        <dbReference type="ARBA" id="ARBA00022989"/>
    </source>
</evidence>
<dbReference type="GO" id="GO:0050614">
    <property type="term" value="F:Delta24-sterol reductase activity"/>
    <property type="evidence" value="ECO:0007669"/>
    <property type="project" value="UniProtKB-EC"/>
</dbReference>
<dbReference type="OrthoDB" id="200398at2759"/>
<evidence type="ECO:0000259" key="8">
    <source>
        <dbReference type="PROSITE" id="PS51387"/>
    </source>
</evidence>
<feature type="domain" description="FAD-binding PCMH-type" evidence="8">
    <location>
        <begin position="239"/>
        <end position="412"/>
    </location>
</feature>
<sequence length="564" mass="64087">MVFYHTSNVVEPSAFIYVGKDKVENEDLIAHGWPEDVWFHVDNLSSAHIYLRLLPSDDPTAEPRWTWDKIPEALLTDCAQLTKANSIEGNKKDNVTVIYTPWSNLKKSGDMATGQVGFKDNKMVRRVYVEKRENAVVNRLNKTRVEKHPDLRQEKAEREREIRKRERIAQQEKKQADKKLAEEHARMKYQKEHMYDDLFTDDQMGMSSNQDRDEDFLDDFILVHADIQELGRSKLVHLAEARRVAVLPLLRTVAAISNQITHFCQNQTPFRIYHGSTNSTKIHKVDPTRMVDTSQLNHVLQVDTASKTCIVEPNVPMDQLVDATLPHGLVPKVVMEFPGITAGGGFAGTAGESSGFKYGFFDDTVNWIEIVLATGAVTRASRDEKGDLFHGAAGGFGTLGVTTLLELQLIEAEDFVELTYHPTRSTGEAIEKLHEVCSSGLYDYVDGILFAPSRGAVITGRLTATLPPSTPLQRFSRPQDPWHYLHVERATTRSSDPVTVATPLRDYLFRYDRGAFWTGKYAYQYFLTPFNRLTRYLLDPFMHTRVMYHALHASGHATKYLIQD</sequence>
<dbReference type="InterPro" id="IPR036318">
    <property type="entry name" value="FAD-bd_PCMH-like_sf"/>
</dbReference>
<dbReference type="InterPro" id="IPR008532">
    <property type="entry name" value="NFACT_RNA-bd"/>
</dbReference>
<accession>A0A9W7W639</accession>
<organism evidence="9 10">
    <name type="scientific">Teratosphaeria destructans</name>
    <dbReference type="NCBI Taxonomy" id="418781"/>
    <lineage>
        <taxon>Eukaryota</taxon>
        <taxon>Fungi</taxon>
        <taxon>Dikarya</taxon>
        <taxon>Ascomycota</taxon>
        <taxon>Pezizomycotina</taxon>
        <taxon>Dothideomycetes</taxon>
        <taxon>Dothideomycetidae</taxon>
        <taxon>Mycosphaerellales</taxon>
        <taxon>Teratosphaeriaceae</taxon>
        <taxon>Teratosphaeria</taxon>
    </lineage>
</organism>
<evidence type="ECO:0000313" key="10">
    <source>
        <dbReference type="Proteomes" id="UP001138500"/>
    </source>
</evidence>
<dbReference type="InterPro" id="IPR016166">
    <property type="entry name" value="FAD-bd_PCMH"/>
</dbReference>
<gene>
    <name evidence="9" type="ORF">Tdes44962_MAKER07262</name>
</gene>
<evidence type="ECO:0000256" key="1">
    <source>
        <dbReference type="ARBA" id="ARBA00004167"/>
    </source>
</evidence>
<dbReference type="Pfam" id="PF05670">
    <property type="entry name" value="NFACT-R_1"/>
    <property type="match status" value="1"/>
</dbReference>
<comment type="caution">
    <text evidence="9">The sequence shown here is derived from an EMBL/GenBank/DDBJ whole genome shotgun (WGS) entry which is preliminary data.</text>
</comment>
<evidence type="ECO:0000256" key="2">
    <source>
        <dbReference type="ARBA" id="ARBA00012405"/>
    </source>
</evidence>
<dbReference type="EMBL" id="RIBY02000280">
    <property type="protein sequence ID" value="KAH9844623.1"/>
    <property type="molecule type" value="Genomic_DNA"/>
</dbReference>
<evidence type="ECO:0000313" key="9">
    <source>
        <dbReference type="EMBL" id="KAH9844623.1"/>
    </source>
</evidence>
<reference evidence="9 10" key="2">
    <citation type="journal article" date="2021" name="Curr. Genet.">
        <title>Genetic response to nitrogen starvation in the aggressive Eucalyptus foliar pathogen Teratosphaeria destructans.</title>
        <authorList>
            <person name="Havenga M."/>
            <person name="Wingfield B.D."/>
            <person name="Wingfield M.J."/>
            <person name="Dreyer L.L."/>
            <person name="Roets F."/>
            <person name="Aylward J."/>
        </authorList>
    </citation>
    <scope>NUCLEOTIDE SEQUENCE [LARGE SCALE GENOMIC DNA]</scope>
    <source>
        <strain evidence="9">CMW44962</strain>
    </source>
</reference>
<dbReference type="InterPro" id="IPR040165">
    <property type="entry name" value="Diminuto-like"/>
</dbReference>
<evidence type="ECO:0000256" key="6">
    <source>
        <dbReference type="ARBA" id="ARBA00023136"/>
    </source>
</evidence>
<protein>
    <recommendedName>
        <fullName evidence="2">Delta(24)-sterol reductase</fullName>
        <ecNumber evidence="2">1.3.1.72</ecNumber>
    </recommendedName>
</protein>
<keyword evidence="3" id="KW-0812">Transmembrane</keyword>
<dbReference type="SUPFAM" id="SSF56176">
    <property type="entry name" value="FAD-binding/transporter-associated domain-like"/>
    <property type="match status" value="1"/>
</dbReference>
<name>A0A9W7W639_9PEZI</name>
<dbReference type="Proteomes" id="UP001138500">
    <property type="component" value="Unassembled WGS sequence"/>
</dbReference>
<feature type="region of interest" description="Disordered" evidence="7">
    <location>
        <begin position="149"/>
        <end position="177"/>
    </location>
</feature>
<keyword evidence="10" id="KW-1185">Reference proteome</keyword>
<keyword evidence="4" id="KW-1133">Transmembrane helix</keyword>
<dbReference type="GO" id="GO:0071949">
    <property type="term" value="F:FAD binding"/>
    <property type="evidence" value="ECO:0007669"/>
    <property type="project" value="InterPro"/>
</dbReference>